<accession>B8CU49</accession>
<keyword evidence="2" id="KW-1185">Reference proteome</keyword>
<name>B8CU49_SHEPW</name>
<dbReference type="EMBL" id="CP000472">
    <property type="protein sequence ID" value="ACJ30905.1"/>
    <property type="molecule type" value="Genomic_DNA"/>
</dbReference>
<reference evidence="1 2" key="1">
    <citation type="journal article" date="2008" name="PLoS ONE">
        <title>Environmental adaptation: genomic analysis of the piezotolerant and psychrotolerant deep-sea iron reducing bacterium Shewanella piezotolerans WP3.</title>
        <authorList>
            <person name="Wang F."/>
            <person name="Wang J."/>
            <person name="Jian H."/>
            <person name="Zhang B."/>
            <person name="Li S."/>
            <person name="Wang F."/>
            <person name="Zeng X."/>
            <person name="Gao L."/>
            <person name="Bartlett D.H."/>
            <person name="Yu J."/>
            <person name="Hu S."/>
            <person name="Xiao X."/>
        </authorList>
    </citation>
    <scope>NUCLEOTIDE SEQUENCE [LARGE SCALE GENOMIC DNA]</scope>
    <source>
        <strain evidence="2">WP3 / JCM 13877</strain>
    </source>
</reference>
<dbReference type="Proteomes" id="UP000000753">
    <property type="component" value="Chromosome"/>
</dbReference>
<dbReference type="AlphaFoldDB" id="B8CU49"/>
<evidence type="ECO:0000313" key="1">
    <source>
        <dbReference type="EMBL" id="ACJ30905.1"/>
    </source>
</evidence>
<dbReference type="KEGG" id="swp:swp_4251"/>
<organism evidence="1 2">
    <name type="scientific">Shewanella piezotolerans (strain WP3 / JCM 13877)</name>
    <dbReference type="NCBI Taxonomy" id="225849"/>
    <lineage>
        <taxon>Bacteria</taxon>
        <taxon>Pseudomonadati</taxon>
        <taxon>Pseudomonadota</taxon>
        <taxon>Gammaproteobacteria</taxon>
        <taxon>Alteromonadales</taxon>
        <taxon>Shewanellaceae</taxon>
        <taxon>Shewanella</taxon>
    </lineage>
</organism>
<protein>
    <submittedName>
        <fullName evidence="1">Uncharacterized protein</fullName>
    </submittedName>
</protein>
<proteinExistence type="predicted"/>
<evidence type="ECO:0000313" key="2">
    <source>
        <dbReference type="Proteomes" id="UP000000753"/>
    </source>
</evidence>
<dbReference type="HOGENOM" id="CLU_3348576_0_0_6"/>
<gene>
    <name evidence="1" type="ordered locus">swp_4251</name>
</gene>
<sequence length="37" mass="4541">MSMYYSYIVFQAKYASFEKFKDKNHYSNFYDASIDTH</sequence>